<dbReference type="Pfam" id="PF04264">
    <property type="entry name" value="YceI"/>
    <property type="match status" value="1"/>
</dbReference>
<evidence type="ECO:0000256" key="1">
    <source>
        <dbReference type="ARBA" id="ARBA00008812"/>
    </source>
</evidence>
<dbReference type="RefSeq" id="WP_236256110.1">
    <property type="nucleotide sequence ID" value="NZ_BNEK01000002.1"/>
</dbReference>
<evidence type="ECO:0000313" key="4">
    <source>
        <dbReference type="Proteomes" id="UP001054854"/>
    </source>
</evidence>
<dbReference type="Proteomes" id="UP001054854">
    <property type="component" value="Unassembled WGS sequence"/>
</dbReference>
<gene>
    <name evidence="3" type="ORF">TPA0910_11200</name>
</gene>
<keyword evidence="4" id="KW-1185">Reference proteome</keyword>
<dbReference type="SUPFAM" id="SSF101874">
    <property type="entry name" value="YceI-like"/>
    <property type="match status" value="1"/>
</dbReference>
<feature type="domain" description="Lipid/polyisoprenoid-binding YceI-like" evidence="2">
    <location>
        <begin position="16"/>
        <end position="183"/>
    </location>
</feature>
<dbReference type="PANTHER" id="PTHR34406:SF1">
    <property type="entry name" value="PROTEIN YCEI"/>
    <property type="match status" value="1"/>
</dbReference>
<accession>A0ABQ3TTN3</accession>
<dbReference type="SMART" id="SM00867">
    <property type="entry name" value="YceI"/>
    <property type="match status" value="1"/>
</dbReference>
<dbReference type="EMBL" id="BNEK01000002">
    <property type="protein sequence ID" value="GHJ26687.1"/>
    <property type="molecule type" value="Genomic_DNA"/>
</dbReference>
<evidence type="ECO:0000259" key="2">
    <source>
        <dbReference type="SMART" id="SM00867"/>
    </source>
</evidence>
<dbReference type="PANTHER" id="PTHR34406">
    <property type="entry name" value="PROTEIN YCEI"/>
    <property type="match status" value="1"/>
</dbReference>
<dbReference type="Gene3D" id="2.40.128.110">
    <property type="entry name" value="Lipid/polyisoprenoid-binding, YceI-like"/>
    <property type="match status" value="1"/>
</dbReference>
<reference evidence="3" key="1">
    <citation type="submission" date="2024-05" db="EMBL/GenBank/DDBJ databases">
        <title>Whole genome shotgun sequence of Streptomyces hygroscopicus NBRC 113678.</title>
        <authorList>
            <person name="Komaki H."/>
            <person name="Tamura T."/>
        </authorList>
    </citation>
    <scope>NUCLEOTIDE SEQUENCE</scope>
    <source>
        <strain evidence="3">N11-34</strain>
    </source>
</reference>
<dbReference type="InterPro" id="IPR007372">
    <property type="entry name" value="Lipid/polyisoprenoid-bd_YceI"/>
</dbReference>
<sequence>MALSDGTYRFGPPTSRLLIKTSRAGPGRKAGHDLTIEATRWSGTAVVVARDPGKSSVTVSVETGSLAVREGTGGVKPLTDADKAEIKRTLEREGVLHTAQHPTIAFRSTSITGTLGSFQITGDLTIKGRSHPVTVDGGSDGDGMVCGRATVTQSAWGIKPYSAFLGALRVADDVRIEYAVTELEPLPGPGQGSEQP</sequence>
<comment type="caution">
    <text evidence="3">The sequence shown here is derived from an EMBL/GenBank/DDBJ whole genome shotgun (WGS) entry which is preliminary data.</text>
</comment>
<proteinExistence type="inferred from homology"/>
<organism evidence="3 4">
    <name type="scientific">Streptomyces hygroscopicus</name>
    <dbReference type="NCBI Taxonomy" id="1912"/>
    <lineage>
        <taxon>Bacteria</taxon>
        <taxon>Bacillati</taxon>
        <taxon>Actinomycetota</taxon>
        <taxon>Actinomycetes</taxon>
        <taxon>Kitasatosporales</taxon>
        <taxon>Streptomycetaceae</taxon>
        <taxon>Streptomyces</taxon>
        <taxon>Streptomyces violaceusniger group</taxon>
    </lineage>
</organism>
<protein>
    <submittedName>
        <fullName evidence="3">Polyisoprenoid-binding protein</fullName>
    </submittedName>
</protein>
<dbReference type="InterPro" id="IPR036761">
    <property type="entry name" value="TTHA0802/YceI-like_sf"/>
</dbReference>
<name>A0ABQ3TTN3_STRHY</name>
<comment type="similarity">
    <text evidence="1">Belongs to the UPF0312 family.</text>
</comment>
<evidence type="ECO:0000313" key="3">
    <source>
        <dbReference type="EMBL" id="GHJ26687.1"/>
    </source>
</evidence>